<evidence type="ECO:0000256" key="3">
    <source>
        <dbReference type="ARBA" id="ARBA00022679"/>
    </source>
</evidence>
<dbReference type="NCBIfam" id="TIGR01575">
    <property type="entry name" value="rimI"/>
    <property type="match status" value="1"/>
</dbReference>
<dbReference type="GO" id="GO:0008999">
    <property type="term" value="F:protein-N-terminal-alanine acetyltransferase activity"/>
    <property type="evidence" value="ECO:0007669"/>
    <property type="project" value="UniProtKB-UniRule"/>
</dbReference>
<sequence>MAALPQSIPAALRPMQLDDLAQIAEIETAAYEFPWTRGIFRDCFSAGYNAWVLARGARIIGYGILSVGMQEAHLLNLCIAPSEQGQGHGQRLLRRMLDLARWHEAQRVFLEVRPSNQRAVALYEHIGFNEIGRRPGYYPAHRGREDAMVMALELLPPE</sequence>
<evidence type="ECO:0000256" key="1">
    <source>
        <dbReference type="ARBA" id="ARBA00005395"/>
    </source>
</evidence>
<evidence type="ECO:0000259" key="6">
    <source>
        <dbReference type="PROSITE" id="PS51186"/>
    </source>
</evidence>
<dbReference type="InterPro" id="IPR043690">
    <property type="entry name" value="RimI"/>
</dbReference>
<comment type="catalytic activity">
    <reaction evidence="5">
        <text>N-terminal L-alanyl-[ribosomal protein bS18] + acetyl-CoA = N-terminal N(alpha)-acetyl-L-alanyl-[ribosomal protein bS18] + CoA + H(+)</text>
        <dbReference type="Rhea" id="RHEA:43756"/>
        <dbReference type="Rhea" id="RHEA-COMP:10676"/>
        <dbReference type="Rhea" id="RHEA-COMP:10677"/>
        <dbReference type="ChEBI" id="CHEBI:15378"/>
        <dbReference type="ChEBI" id="CHEBI:57287"/>
        <dbReference type="ChEBI" id="CHEBI:57288"/>
        <dbReference type="ChEBI" id="CHEBI:64718"/>
        <dbReference type="ChEBI" id="CHEBI:83683"/>
        <dbReference type="EC" id="2.3.1.266"/>
    </reaction>
</comment>
<dbReference type="SUPFAM" id="SSF55729">
    <property type="entry name" value="Acyl-CoA N-acyltransferases (Nat)"/>
    <property type="match status" value="1"/>
</dbReference>
<comment type="caution">
    <text evidence="5">Lacks conserved residue(s) required for the propagation of feature annotation.</text>
</comment>
<evidence type="ECO:0000313" key="8">
    <source>
        <dbReference type="Proteomes" id="UP000307749"/>
    </source>
</evidence>
<organism evidence="7 8">
    <name type="scientific">Metallibacterium scheffleri</name>
    <dbReference type="NCBI Taxonomy" id="993689"/>
    <lineage>
        <taxon>Bacteria</taxon>
        <taxon>Pseudomonadati</taxon>
        <taxon>Pseudomonadota</taxon>
        <taxon>Gammaproteobacteria</taxon>
        <taxon>Lysobacterales</taxon>
        <taxon>Rhodanobacteraceae</taxon>
        <taxon>Metallibacterium</taxon>
    </lineage>
</organism>
<dbReference type="InterPro" id="IPR006464">
    <property type="entry name" value="AcTrfase_RimI/Ard1"/>
</dbReference>
<evidence type="ECO:0000256" key="4">
    <source>
        <dbReference type="ARBA" id="ARBA00023315"/>
    </source>
</evidence>
<gene>
    <name evidence="5" type="primary">rimI</name>
    <name evidence="7" type="ORF">B1806_02370</name>
</gene>
<dbReference type="PANTHER" id="PTHR43420:SF51">
    <property type="entry name" value="PEPTIDYL-LYSINE N-ACETYLTRANSFERASE YIAC"/>
    <property type="match status" value="1"/>
</dbReference>
<dbReference type="CDD" id="cd04301">
    <property type="entry name" value="NAT_SF"/>
    <property type="match status" value="1"/>
</dbReference>
<dbReference type="STRING" id="993689.GCA_002077135_01549"/>
<proteinExistence type="inferred from homology"/>
<protein>
    <recommendedName>
        <fullName evidence="5">[Ribosomal protein bS18]-alanine N-acetyltransferase</fullName>
        <ecNumber evidence="5">2.3.1.266</ecNumber>
    </recommendedName>
</protein>
<comment type="similarity">
    <text evidence="1 5">Belongs to the acetyltransferase family. RimI subfamily.</text>
</comment>
<comment type="function">
    <text evidence="5">Acetylates the N-terminal alanine of ribosomal protein bS18.</text>
</comment>
<reference evidence="7 8" key="1">
    <citation type="submission" date="2017-02" db="EMBL/GenBank/DDBJ databases">
        <title>Whole genome sequencing of Metallibacterium scheffleri DSM 24874 (T).</title>
        <authorList>
            <person name="Kumar S."/>
            <person name="Patil P."/>
            <person name="Patil P.B."/>
        </authorList>
    </citation>
    <scope>NUCLEOTIDE SEQUENCE [LARGE SCALE GENOMIC DNA]</scope>
    <source>
        <strain evidence="7 8">DSM 24874</strain>
    </source>
</reference>
<dbReference type="RefSeq" id="WP_081126934.1">
    <property type="nucleotide sequence ID" value="NZ_DAHXOC010000048.1"/>
</dbReference>
<dbReference type="EMBL" id="MWQO01000007">
    <property type="protein sequence ID" value="THD11733.1"/>
    <property type="molecule type" value="Genomic_DNA"/>
</dbReference>
<feature type="binding site" evidence="5">
    <location>
        <position position="116"/>
    </location>
    <ligand>
        <name>acetyl-CoA</name>
        <dbReference type="ChEBI" id="CHEBI:57288"/>
    </ligand>
</feature>
<keyword evidence="4 5" id="KW-0012">Acyltransferase</keyword>
<dbReference type="PANTHER" id="PTHR43420">
    <property type="entry name" value="ACETYLTRANSFERASE"/>
    <property type="match status" value="1"/>
</dbReference>
<evidence type="ECO:0000256" key="2">
    <source>
        <dbReference type="ARBA" id="ARBA00022490"/>
    </source>
</evidence>
<name>A0A4S3KRM4_9GAMM</name>
<dbReference type="Pfam" id="PF00583">
    <property type="entry name" value="Acetyltransf_1"/>
    <property type="match status" value="1"/>
</dbReference>
<keyword evidence="3 5" id="KW-0808">Transferase</keyword>
<feature type="active site" description="Proton donor" evidence="5">
    <location>
        <position position="123"/>
    </location>
</feature>
<dbReference type="AlphaFoldDB" id="A0A4S3KRM4"/>
<comment type="subcellular location">
    <subcellularLocation>
        <location evidence="5">Cytoplasm</location>
    </subcellularLocation>
</comment>
<dbReference type="EC" id="2.3.1.266" evidence="5"/>
<dbReference type="Proteomes" id="UP000307749">
    <property type="component" value="Unassembled WGS sequence"/>
</dbReference>
<dbReference type="OrthoDB" id="9796919at2"/>
<feature type="active site" description="Proton acceptor" evidence="5">
    <location>
        <position position="111"/>
    </location>
</feature>
<dbReference type="InterPro" id="IPR050680">
    <property type="entry name" value="YpeA/RimI_acetyltransf"/>
</dbReference>
<dbReference type="GO" id="GO:0005737">
    <property type="term" value="C:cytoplasm"/>
    <property type="evidence" value="ECO:0007669"/>
    <property type="project" value="UniProtKB-SubCell"/>
</dbReference>
<keyword evidence="8" id="KW-1185">Reference proteome</keyword>
<dbReference type="Gene3D" id="3.40.630.30">
    <property type="match status" value="1"/>
</dbReference>
<dbReference type="InterPro" id="IPR016181">
    <property type="entry name" value="Acyl_CoA_acyltransferase"/>
</dbReference>
<evidence type="ECO:0000313" key="7">
    <source>
        <dbReference type="EMBL" id="THD11733.1"/>
    </source>
</evidence>
<keyword evidence="2 5" id="KW-0963">Cytoplasm</keyword>
<dbReference type="HAMAP" id="MF_02210">
    <property type="entry name" value="RimI"/>
    <property type="match status" value="1"/>
</dbReference>
<evidence type="ECO:0000256" key="5">
    <source>
        <dbReference type="HAMAP-Rule" id="MF_02210"/>
    </source>
</evidence>
<feature type="domain" description="N-acetyltransferase" evidence="6">
    <location>
        <begin position="10"/>
        <end position="155"/>
    </location>
</feature>
<comment type="caution">
    <text evidence="7">The sequence shown here is derived from an EMBL/GenBank/DDBJ whole genome shotgun (WGS) entry which is preliminary data.</text>
</comment>
<dbReference type="InterPro" id="IPR000182">
    <property type="entry name" value="GNAT_dom"/>
</dbReference>
<accession>A0A4S3KRM4</accession>
<dbReference type="PROSITE" id="PS51186">
    <property type="entry name" value="GNAT"/>
    <property type="match status" value="1"/>
</dbReference>